<feature type="domain" description="Aminopeptidase N-like N-terminal" evidence="12">
    <location>
        <begin position="145"/>
        <end position="208"/>
    </location>
</feature>
<dbReference type="PANTHER" id="PTHR11533:SF299">
    <property type="entry name" value="AMINOPEPTIDASE"/>
    <property type="match status" value="1"/>
</dbReference>
<keyword evidence="6" id="KW-0645">Protease</keyword>
<dbReference type="EC" id="3.4.11.2" evidence="4"/>
<dbReference type="InterPro" id="IPR001930">
    <property type="entry name" value="Peptidase_M1"/>
</dbReference>
<dbReference type="InterPro" id="IPR045357">
    <property type="entry name" value="Aminopeptidase_N-like_N"/>
</dbReference>
<dbReference type="RefSeq" id="WP_382380337.1">
    <property type="nucleotide sequence ID" value="NZ_JBHMEZ010000001.1"/>
</dbReference>
<evidence type="ECO:0000259" key="12">
    <source>
        <dbReference type="Pfam" id="PF17900"/>
    </source>
</evidence>
<evidence type="ECO:0000256" key="2">
    <source>
        <dbReference type="ARBA" id="ARBA00001947"/>
    </source>
</evidence>
<keyword evidence="8" id="KW-0378">Hydrolase</keyword>
<sequence>MKKYLIIFLIFISFVSCQKKKEADSPIEVGVSWELAQARKARLSDINYHLNFNLPKDKSEPIFASLELYVSLNDISSPLVLDFNPNNTKAPRVLIDSDTIESIQKNEHLIIPAKYLKIGENKFLIEFQAGDQYLYRNDDYLYSLLVPDHARGLFPCFDQPNLKAIFNLELTAPKDWTVLSSTFPEIVSETEISSTYTFETSNLMSTYLFSFVAGEFDAVIRDNHRFLYREHDSLKIKESLDPIFELHEKSLNFLEGYTNYDFPFKKLDFVAIPFFQFGGMEHVGAIQYKASSLFFENYMPKLKHWGRAKLIAHESAHMWFGNLVTMDWFNDVWLKEVFANFMAAKIVNPNFSELNFDLLNLVTTAPSAYNVDRTKGTNAIRQNLDNLNDAGSMYGDIIYKKAPIMMNQLEMLLGEKQFKLGVQEYIKTYANSNATWDDLIAIFDAKTDTDLNAWSDVWVNQTGRPVFTDHILYENNSIKSLILEQTAEDGSDKLWPQKLEVALVYSDSIAKRTILIDGKSLDINAVAGMPKPKSIVYNSNGYGYGVFPIDSTSVLDNYKIQDDVLRASNYINTYENALSGSTSVKTALYGFLYGLEHETNELIMGTLSSNFTSLYWSFLSEDERLKLQPELTTVLWRRLNMDVTTSVKKSIFGAFSSLAYQGESLDQLYRIWNKDITIANLKHNEKDYTNLAMKLALYNHPKSGDILKEAEAQISSQDDIDRFVFLLPALSSKDEERKAMFLSFQDVENRKHSDWVGTASHFIHHPLHQKEAINYVAVSLEALEDIKNTSDLFFPKKWLGATIGKYQTKEAQVILETYLKENPNLNPQLLAKILQATDNLSRYQDMISD</sequence>
<accession>A0ABV5EWW6</accession>
<keyword evidence="7" id="KW-0479">Metal-binding</keyword>
<protein>
    <recommendedName>
        <fullName evidence="5">Aminopeptidase N</fullName>
        <ecNumber evidence="4">3.4.11.2</ecNumber>
    </recommendedName>
</protein>
<reference evidence="13 14" key="1">
    <citation type="submission" date="2024-09" db="EMBL/GenBank/DDBJ databases">
        <authorList>
            <person name="Sun Q."/>
            <person name="Mori K."/>
        </authorList>
    </citation>
    <scope>NUCLEOTIDE SEQUENCE [LARGE SCALE GENOMIC DNA]</scope>
    <source>
        <strain evidence="13 14">CECT 8286</strain>
    </source>
</reference>
<evidence type="ECO:0000256" key="9">
    <source>
        <dbReference type="ARBA" id="ARBA00022833"/>
    </source>
</evidence>
<evidence type="ECO:0000256" key="3">
    <source>
        <dbReference type="ARBA" id="ARBA00010136"/>
    </source>
</evidence>
<evidence type="ECO:0000259" key="11">
    <source>
        <dbReference type="Pfam" id="PF01433"/>
    </source>
</evidence>
<keyword evidence="14" id="KW-1185">Reference proteome</keyword>
<evidence type="ECO:0000256" key="5">
    <source>
        <dbReference type="ARBA" id="ARBA00015611"/>
    </source>
</evidence>
<keyword evidence="10" id="KW-0482">Metalloprotease</keyword>
<evidence type="ECO:0000256" key="4">
    <source>
        <dbReference type="ARBA" id="ARBA00012564"/>
    </source>
</evidence>
<dbReference type="Pfam" id="PF17900">
    <property type="entry name" value="Peptidase_M1_N"/>
    <property type="match status" value="1"/>
</dbReference>
<feature type="domain" description="Peptidase M1 membrane alanine aminopeptidase" evidence="11">
    <location>
        <begin position="245"/>
        <end position="458"/>
    </location>
</feature>
<dbReference type="PANTHER" id="PTHR11533">
    <property type="entry name" value="PROTEASE M1 ZINC METALLOPROTEASE"/>
    <property type="match status" value="1"/>
</dbReference>
<dbReference type="SUPFAM" id="SSF55486">
    <property type="entry name" value="Metalloproteases ('zincins'), catalytic domain"/>
    <property type="match status" value="1"/>
</dbReference>
<evidence type="ECO:0000256" key="7">
    <source>
        <dbReference type="ARBA" id="ARBA00022723"/>
    </source>
</evidence>
<organism evidence="13 14">
    <name type="scientific">Formosa undariae</name>
    <dbReference type="NCBI Taxonomy" id="1325436"/>
    <lineage>
        <taxon>Bacteria</taxon>
        <taxon>Pseudomonadati</taxon>
        <taxon>Bacteroidota</taxon>
        <taxon>Flavobacteriia</taxon>
        <taxon>Flavobacteriales</taxon>
        <taxon>Flavobacteriaceae</taxon>
        <taxon>Formosa</taxon>
    </lineage>
</organism>
<comment type="cofactor">
    <cofactor evidence="2">
        <name>Zn(2+)</name>
        <dbReference type="ChEBI" id="CHEBI:29105"/>
    </cofactor>
</comment>
<dbReference type="Proteomes" id="UP001589605">
    <property type="component" value="Unassembled WGS sequence"/>
</dbReference>
<evidence type="ECO:0000313" key="13">
    <source>
        <dbReference type="EMBL" id="MFB9051685.1"/>
    </source>
</evidence>
<gene>
    <name evidence="13" type="ORF">ACFFVB_01225</name>
</gene>
<name>A0ABV5EWW6_9FLAO</name>
<dbReference type="EMBL" id="JBHMEZ010000001">
    <property type="protein sequence ID" value="MFB9051685.1"/>
    <property type="molecule type" value="Genomic_DNA"/>
</dbReference>
<evidence type="ECO:0000313" key="14">
    <source>
        <dbReference type="Proteomes" id="UP001589605"/>
    </source>
</evidence>
<comment type="similarity">
    <text evidence="3">Belongs to the peptidase M1 family.</text>
</comment>
<dbReference type="InterPro" id="IPR050344">
    <property type="entry name" value="Peptidase_M1_aminopeptidases"/>
</dbReference>
<dbReference type="Gene3D" id="1.10.390.10">
    <property type="entry name" value="Neutral Protease Domain 2"/>
    <property type="match status" value="1"/>
</dbReference>
<dbReference type="PRINTS" id="PR00756">
    <property type="entry name" value="ALADIPTASE"/>
</dbReference>
<comment type="caution">
    <text evidence="13">The sequence shown here is derived from an EMBL/GenBank/DDBJ whole genome shotgun (WGS) entry which is preliminary data.</text>
</comment>
<evidence type="ECO:0000256" key="8">
    <source>
        <dbReference type="ARBA" id="ARBA00022801"/>
    </source>
</evidence>
<dbReference type="InterPro" id="IPR014782">
    <property type="entry name" value="Peptidase_M1_dom"/>
</dbReference>
<dbReference type="Gene3D" id="2.60.40.1730">
    <property type="entry name" value="tricorn interacting facor f3 domain"/>
    <property type="match status" value="1"/>
</dbReference>
<dbReference type="CDD" id="cd09602">
    <property type="entry name" value="M1_APN"/>
    <property type="match status" value="1"/>
</dbReference>
<evidence type="ECO:0000256" key="1">
    <source>
        <dbReference type="ARBA" id="ARBA00000098"/>
    </source>
</evidence>
<dbReference type="SUPFAM" id="SSF63737">
    <property type="entry name" value="Leukotriene A4 hydrolase N-terminal domain"/>
    <property type="match status" value="1"/>
</dbReference>
<evidence type="ECO:0000256" key="10">
    <source>
        <dbReference type="ARBA" id="ARBA00023049"/>
    </source>
</evidence>
<dbReference type="InterPro" id="IPR027268">
    <property type="entry name" value="Peptidase_M4/M1_CTD_sf"/>
</dbReference>
<comment type="catalytic activity">
    <reaction evidence="1">
        <text>Release of an N-terminal amino acid, Xaa-|-Yaa- from a peptide, amide or arylamide. Xaa is preferably Ala, but may be most amino acids including Pro (slow action). When a terminal hydrophobic residue is followed by a prolyl residue, the two may be released as an intact Xaa-Pro dipeptide.</text>
        <dbReference type="EC" id="3.4.11.2"/>
    </reaction>
</comment>
<proteinExistence type="inferred from homology"/>
<keyword evidence="9" id="KW-0862">Zinc</keyword>
<dbReference type="InterPro" id="IPR042097">
    <property type="entry name" value="Aminopeptidase_N-like_N_sf"/>
</dbReference>
<dbReference type="PROSITE" id="PS51257">
    <property type="entry name" value="PROKAR_LIPOPROTEIN"/>
    <property type="match status" value="1"/>
</dbReference>
<evidence type="ECO:0000256" key="6">
    <source>
        <dbReference type="ARBA" id="ARBA00022670"/>
    </source>
</evidence>
<dbReference type="Pfam" id="PF01433">
    <property type="entry name" value="Peptidase_M1"/>
    <property type="match status" value="1"/>
</dbReference>